<name>A0A4C1XKN3_EUMVA</name>
<dbReference type="Proteomes" id="UP000299102">
    <property type="component" value="Unassembled WGS sequence"/>
</dbReference>
<gene>
    <name evidence="1" type="ORF">EVAR_51727_1</name>
</gene>
<dbReference type="AlphaFoldDB" id="A0A4C1XKN3"/>
<evidence type="ECO:0000313" key="2">
    <source>
        <dbReference type="Proteomes" id="UP000299102"/>
    </source>
</evidence>
<dbReference type="EMBL" id="BGZK01000849">
    <property type="protein sequence ID" value="GBP62775.1"/>
    <property type="molecule type" value="Genomic_DNA"/>
</dbReference>
<organism evidence="1 2">
    <name type="scientific">Eumeta variegata</name>
    <name type="common">Bagworm moth</name>
    <name type="synonym">Eumeta japonica</name>
    <dbReference type="NCBI Taxonomy" id="151549"/>
    <lineage>
        <taxon>Eukaryota</taxon>
        <taxon>Metazoa</taxon>
        <taxon>Ecdysozoa</taxon>
        <taxon>Arthropoda</taxon>
        <taxon>Hexapoda</taxon>
        <taxon>Insecta</taxon>
        <taxon>Pterygota</taxon>
        <taxon>Neoptera</taxon>
        <taxon>Endopterygota</taxon>
        <taxon>Lepidoptera</taxon>
        <taxon>Glossata</taxon>
        <taxon>Ditrysia</taxon>
        <taxon>Tineoidea</taxon>
        <taxon>Psychidae</taxon>
        <taxon>Oiketicinae</taxon>
        <taxon>Eumeta</taxon>
    </lineage>
</organism>
<proteinExistence type="predicted"/>
<comment type="caution">
    <text evidence="1">The sequence shown here is derived from an EMBL/GenBank/DDBJ whole genome shotgun (WGS) entry which is preliminary data.</text>
</comment>
<protein>
    <submittedName>
        <fullName evidence="1">Uncharacterized protein</fullName>
    </submittedName>
</protein>
<evidence type="ECO:0000313" key="1">
    <source>
        <dbReference type="EMBL" id="GBP62775.1"/>
    </source>
</evidence>
<reference evidence="1 2" key="1">
    <citation type="journal article" date="2019" name="Commun. Biol.">
        <title>The bagworm genome reveals a unique fibroin gene that provides high tensile strength.</title>
        <authorList>
            <person name="Kono N."/>
            <person name="Nakamura H."/>
            <person name="Ohtoshi R."/>
            <person name="Tomita M."/>
            <person name="Numata K."/>
            <person name="Arakawa K."/>
        </authorList>
    </citation>
    <scope>NUCLEOTIDE SEQUENCE [LARGE SCALE GENOMIC DNA]</scope>
</reference>
<keyword evidence="2" id="KW-1185">Reference proteome</keyword>
<sequence length="92" mass="10307">MADNARNYMGRIVFYNSRSNDSITLHHHWKVLPHRTILGHRTAVRRVALLKIKLSRRGGGGFGKHFITFKPGAEPAAARRRAASRPTTCGCI</sequence>
<accession>A0A4C1XKN3</accession>